<keyword evidence="4" id="KW-0029">Amino-acid transport</keyword>
<evidence type="ECO:0000256" key="2">
    <source>
        <dbReference type="ARBA" id="ARBA00022448"/>
    </source>
</evidence>
<dbReference type="InterPro" id="IPR028082">
    <property type="entry name" value="Peripla_BP_I"/>
</dbReference>
<reference evidence="6 7" key="1">
    <citation type="submission" date="2024-05" db="EMBL/GenBank/DDBJ databases">
        <title>Roseateles sp. DJS-2-20 16S ribosomal RNA gene Genome sequencing and assembly.</title>
        <authorList>
            <person name="Woo H."/>
        </authorList>
    </citation>
    <scope>NUCLEOTIDE SEQUENCE [LARGE SCALE GENOMIC DNA]</scope>
    <source>
        <strain evidence="6 7">DJS-2-20</strain>
    </source>
</reference>
<dbReference type="RefSeq" id="WP_347705827.1">
    <property type="nucleotide sequence ID" value="NZ_JBDPZD010000005.1"/>
</dbReference>
<dbReference type="InterPro" id="IPR028081">
    <property type="entry name" value="Leu-bd"/>
</dbReference>
<evidence type="ECO:0000256" key="4">
    <source>
        <dbReference type="ARBA" id="ARBA00022970"/>
    </source>
</evidence>
<comment type="caution">
    <text evidence="6">The sequence shown here is derived from an EMBL/GenBank/DDBJ whole genome shotgun (WGS) entry which is preliminary data.</text>
</comment>
<comment type="similarity">
    <text evidence="1">Belongs to the leucine-binding protein family.</text>
</comment>
<gene>
    <name evidence="6" type="ORF">ABDJ85_16155</name>
</gene>
<accession>A0ABV0G5J7</accession>
<dbReference type="SUPFAM" id="SSF53822">
    <property type="entry name" value="Periplasmic binding protein-like I"/>
    <property type="match status" value="1"/>
</dbReference>
<evidence type="ECO:0000256" key="3">
    <source>
        <dbReference type="ARBA" id="ARBA00022729"/>
    </source>
</evidence>
<keyword evidence="7" id="KW-1185">Reference proteome</keyword>
<sequence length="369" mass="38955">MRSLGGTLGAASTLGWWNPAQAQSVLRFGMIAGFTGPVSALTQESADGARLCFEAVNAQGGVRGQQLELVALDDKYDAALTAQHGKNLASQGVLAFLLSRGTTQSEALVPIATQARMALIAPVSGAMSLRYPVQPNVFNLRASFQLEAERAVRHLAQTGVKRITIIKSNDVFGTDGGMGAIKGLEAVGLRVLSNLSYDRAKPNLAPMMQAVAKAGIEAVVLIGPGYAVVEGVQALRAAGSTAHVATLSNNANADFVKSLGDQARGVIVTQVMPYERSSNNPMVREALNLAKASGRTELTSAHVEGFAAARLVVEALKRVPKDISRDNLVKALEGGRFDLGGLQVRYTDKDHFGLEFTDVSIIADGKFLR</sequence>
<organism evidence="6 7">
    <name type="scientific">Roseateles paludis</name>
    <dbReference type="NCBI Taxonomy" id="3145238"/>
    <lineage>
        <taxon>Bacteria</taxon>
        <taxon>Pseudomonadati</taxon>
        <taxon>Pseudomonadota</taxon>
        <taxon>Betaproteobacteria</taxon>
        <taxon>Burkholderiales</taxon>
        <taxon>Sphaerotilaceae</taxon>
        <taxon>Roseateles</taxon>
    </lineage>
</organism>
<evidence type="ECO:0000256" key="1">
    <source>
        <dbReference type="ARBA" id="ARBA00010062"/>
    </source>
</evidence>
<name>A0ABV0G5J7_9BURK</name>
<dbReference type="EMBL" id="JBDPZD010000005">
    <property type="protein sequence ID" value="MEO3693006.1"/>
    <property type="molecule type" value="Genomic_DNA"/>
</dbReference>
<dbReference type="InterPro" id="IPR000709">
    <property type="entry name" value="Leu_Ile_Val-bd"/>
</dbReference>
<feature type="domain" description="Leucine-binding protein" evidence="5">
    <location>
        <begin position="27"/>
        <end position="351"/>
    </location>
</feature>
<evidence type="ECO:0000313" key="7">
    <source>
        <dbReference type="Proteomes" id="UP001495147"/>
    </source>
</evidence>
<keyword evidence="3" id="KW-0732">Signal</keyword>
<dbReference type="PRINTS" id="PR00337">
    <property type="entry name" value="LEUILEVALBP"/>
</dbReference>
<evidence type="ECO:0000259" key="5">
    <source>
        <dbReference type="Pfam" id="PF13458"/>
    </source>
</evidence>
<dbReference type="CDD" id="cd06326">
    <property type="entry name" value="PBP1_ABC_ligand_binding-like"/>
    <property type="match status" value="1"/>
</dbReference>
<keyword evidence="2" id="KW-0813">Transport</keyword>
<dbReference type="PANTHER" id="PTHR47235">
    <property type="entry name" value="BLR6548 PROTEIN"/>
    <property type="match status" value="1"/>
</dbReference>
<dbReference type="PANTHER" id="PTHR47235:SF1">
    <property type="entry name" value="BLR6548 PROTEIN"/>
    <property type="match status" value="1"/>
</dbReference>
<proteinExistence type="inferred from homology"/>
<protein>
    <submittedName>
        <fullName evidence="6">ABC transporter substrate-binding protein</fullName>
    </submittedName>
</protein>
<dbReference type="Proteomes" id="UP001495147">
    <property type="component" value="Unassembled WGS sequence"/>
</dbReference>
<evidence type="ECO:0000313" key="6">
    <source>
        <dbReference type="EMBL" id="MEO3693006.1"/>
    </source>
</evidence>
<dbReference type="Gene3D" id="3.40.50.2300">
    <property type="match status" value="2"/>
</dbReference>
<dbReference type="Pfam" id="PF13458">
    <property type="entry name" value="Peripla_BP_6"/>
    <property type="match status" value="1"/>
</dbReference>